<dbReference type="EMBL" id="JACXAD010000014">
    <property type="protein sequence ID" value="MBD2768856.1"/>
    <property type="molecule type" value="Genomic_DNA"/>
</dbReference>
<organism evidence="4 5">
    <name type="scientific">Hymenobacter montanus</name>
    <dbReference type="NCBI Taxonomy" id="2771359"/>
    <lineage>
        <taxon>Bacteria</taxon>
        <taxon>Pseudomonadati</taxon>
        <taxon>Bacteroidota</taxon>
        <taxon>Cytophagia</taxon>
        <taxon>Cytophagales</taxon>
        <taxon>Hymenobacteraceae</taxon>
        <taxon>Hymenobacter</taxon>
    </lineage>
</organism>
<dbReference type="PANTHER" id="PTHR16222">
    <property type="entry name" value="ADP-RIBOSYLGLYCOHYDROLASE"/>
    <property type="match status" value="1"/>
</dbReference>
<feature type="binding site" evidence="3">
    <location>
        <position position="51"/>
    </location>
    <ligand>
        <name>Mg(2+)</name>
        <dbReference type="ChEBI" id="CHEBI:18420"/>
        <label>1</label>
    </ligand>
</feature>
<reference evidence="4" key="1">
    <citation type="submission" date="2020-09" db="EMBL/GenBank/DDBJ databases">
        <authorList>
            <person name="Kim M.K."/>
        </authorList>
    </citation>
    <scope>NUCLEOTIDE SEQUENCE</scope>
    <source>
        <strain evidence="4">BT664</strain>
    </source>
</reference>
<proteinExistence type="inferred from homology"/>
<keyword evidence="5" id="KW-1185">Reference proteome</keyword>
<dbReference type="Proteomes" id="UP000612233">
    <property type="component" value="Unassembled WGS sequence"/>
</dbReference>
<feature type="binding site" evidence="3">
    <location>
        <position position="53"/>
    </location>
    <ligand>
        <name>Mg(2+)</name>
        <dbReference type="ChEBI" id="CHEBI:18420"/>
        <label>1</label>
    </ligand>
</feature>
<dbReference type="InterPro" id="IPR005502">
    <property type="entry name" value="Ribosyl_crysJ1"/>
</dbReference>
<feature type="binding site" evidence="3">
    <location>
        <position position="254"/>
    </location>
    <ligand>
        <name>Mg(2+)</name>
        <dbReference type="ChEBI" id="CHEBI:18420"/>
        <label>1</label>
    </ligand>
</feature>
<evidence type="ECO:0000313" key="5">
    <source>
        <dbReference type="Proteomes" id="UP000612233"/>
    </source>
</evidence>
<dbReference type="GO" id="GO:0046872">
    <property type="term" value="F:metal ion binding"/>
    <property type="evidence" value="ECO:0007669"/>
    <property type="project" value="UniProtKB-KW"/>
</dbReference>
<keyword evidence="3" id="KW-0460">Magnesium</keyword>
<dbReference type="Pfam" id="PF03747">
    <property type="entry name" value="ADP_ribosyl_GH"/>
    <property type="match status" value="1"/>
</dbReference>
<dbReference type="PANTHER" id="PTHR16222:SF24">
    <property type="entry name" value="ADP-RIBOSYLHYDROLASE ARH3"/>
    <property type="match status" value="1"/>
</dbReference>
<evidence type="ECO:0000256" key="3">
    <source>
        <dbReference type="PIRSR" id="PIRSR605502-1"/>
    </source>
</evidence>
<feature type="binding site" evidence="3">
    <location>
        <position position="52"/>
    </location>
    <ligand>
        <name>Mg(2+)</name>
        <dbReference type="ChEBI" id="CHEBI:18420"/>
        <label>1</label>
    </ligand>
</feature>
<feature type="binding site" evidence="3">
    <location>
        <position position="252"/>
    </location>
    <ligand>
        <name>Mg(2+)</name>
        <dbReference type="ChEBI" id="CHEBI:18420"/>
        <label>1</label>
    </ligand>
</feature>
<dbReference type="SUPFAM" id="SSF101478">
    <property type="entry name" value="ADP-ribosylglycohydrolase"/>
    <property type="match status" value="1"/>
</dbReference>
<dbReference type="InterPro" id="IPR050792">
    <property type="entry name" value="ADP-ribosylglycohydrolase"/>
</dbReference>
<feature type="binding site" evidence="3">
    <location>
        <position position="255"/>
    </location>
    <ligand>
        <name>Mg(2+)</name>
        <dbReference type="ChEBI" id="CHEBI:18420"/>
        <label>1</label>
    </ligand>
</feature>
<dbReference type="AlphaFoldDB" id="A0A927BEE1"/>
<accession>A0A927BEE1</accession>
<comment type="caution">
    <text evidence="4">The sequence shown here is derived from an EMBL/GenBank/DDBJ whole genome shotgun (WGS) entry which is preliminary data.</text>
</comment>
<evidence type="ECO:0000256" key="1">
    <source>
        <dbReference type="ARBA" id="ARBA00010702"/>
    </source>
</evidence>
<comment type="similarity">
    <text evidence="1">Belongs to the ADP-ribosylglycohydrolase family.</text>
</comment>
<dbReference type="RefSeq" id="WP_191005671.1">
    <property type="nucleotide sequence ID" value="NZ_JACXAD010000014.1"/>
</dbReference>
<gene>
    <name evidence="4" type="ORF">IC235_13255</name>
</gene>
<evidence type="ECO:0000313" key="4">
    <source>
        <dbReference type="EMBL" id="MBD2768856.1"/>
    </source>
</evidence>
<dbReference type="InterPro" id="IPR036705">
    <property type="entry name" value="Ribosyl_crysJ1_sf"/>
</dbReference>
<name>A0A927BEE1_9BACT</name>
<dbReference type="Gene3D" id="1.10.4080.10">
    <property type="entry name" value="ADP-ribosylation/Crystallin J1"/>
    <property type="match status" value="1"/>
</dbReference>
<evidence type="ECO:0000256" key="2">
    <source>
        <dbReference type="ARBA" id="ARBA00022801"/>
    </source>
</evidence>
<comment type="cofactor">
    <cofactor evidence="3">
        <name>Mg(2+)</name>
        <dbReference type="ChEBI" id="CHEBI:18420"/>
    </cofactor>
    <text evidence="3">Binds 2 magnesium ions per subunit.</text>
</comment>
<protein>
    <submittedName>
        <fullName evidence="4">ADP-ribosylglycohydrolase family protein</fullName>
    </submittedName>
</protein>
<keyword evidence="3" id="KW-0479">Metal-binding</keyword>
<dbReference type="GO" id="GO:0016787">
    <property type="term" value="F:hydrolase activity"/>
    <property type="evidence" value="ECO:0007669"/>
    <property type="project" value="UniProtKB-KW"/>
</dbReference>
<sequence>MHKQERLAGCILAGAIGDAWGSSFENLPKRPGSNTFYLQPPPISAPAWQLTDDTQLTLVTLEALSQTPLLSPDRLASCLANAYSRGLLTGLGASTLKALRELQAGGHWSQVGREGEYGAGNGAAMRIAPFAFWEQYSRVELHDFCRITHRQADAYVGALAIVLAIRAILTGQWTGEEPLLGLLVPQLPDTRVRDRLLEIQALPGQPSIAEVARFGTSGYVVDSVPFALFCASQVPRLGLKQMLEAIVVAGGDTDTNASLAGQIAGALLGPQNIPTELLRKLTQVNGYAWLKQVVHVAQQQLV</sequence>
<keyword evidence="2" id="KW-0378">Hydrolase</keyword>